<protein>
    <recommendedName>
        <fullName evidence="4">ArsR family transcriptional regulator</fullName>
    </recommendedName>
</protein>
<evidence type="ECO:0000313" key="1">
    <source>
        <dbReference type="EMBL" id="QJA54708.1"/>
    </source>
</evidence>
<dbReference type="InterPro" id="IPR036388">
    <property type="entry name" value="WH-like_DNA-bd_sf"/>
</dbReference>
<sequence>MNYEELIASDIRLMILRTLAEDADYSHNEVILREVLVMFGHKISQDKLRSELAWLSEQGLVKTEEISGLVVAKLTARGADVSSGAAQCPGVKRPRPEA</sequence>
<dbReference type="EMBL" id="MT141540">
    <property type="protein sequence ID" value="QJA65538.1"/>
    <property type="molecule type" value="Genomic_DNA"/>
</dbReference>
<evidence type="ECO:0000313" key="2">
    <source>
        <dbReference type="EMBL" id="QJA65538.1"/>
    </source>
</evidence>
<evidence type="ECO:0008006" key="4">
    <source>
        <dbReference type="Google" id="ProtNLM"/>
    </source>
</evidence>
<accession>A0A6H2A4L0</accession>
<dbReference type="Gene3D" id="1.10.10.10">
    <property type="entry name" value="Winged helix-like DNA-binding domain superfamily/Winged helix DNA-binding domain"/>
    <property type="match status" value="1"/>
</dbReference>
<dbReference type="AlphaFoldDB" id="A0A6H2A4L0"/>
<reference evidence="1" key="1">
    <citation type="submission" date="2020-03" db="EMBL/GenBank/DDBJ databases">
        <title>The deep terrestrial virosphere.</title>
        <authorList>
            <person name="Holmfeldt K."/>
            <person name="Nilsson E."/>
            <person name="Simone D."/>
            <person name="Lopez-Fernandez M."/>
            <person name="Wu X."/>
            <person name="de Brujin I."/>
            <person name="Lundin D."/>
            <person name="Andersson A."/>
            <person name="Bertilsson S."/>
            <person name="Dopson M."/>
        </authorList>
    </citation>
    <scope>NUCLEOTIDE SEQUENCE</scope>
    <source>
        <strain evidence="3">MM415A00224</strain>
        <strain evidence="2">MM415B00387</strain>
        <strain evidence="1">TM448A05541</strain>
    </source>
</reference>
<proteinExistence type="predicted"/>
<dbReference type="EMBL" id="MT144531">
    <property type="protein sequence ID" value="QJA54708.1"/>
    <property type="molecule type" value="Genomic_DNA"/>
</dbReference>
<gene>
    <name evidence="3" type="ORF">MM415A00224_0025</name>
    <name evidence="2" type="ORF">MM415B00387_0031</name>
    <name evidence="1" type="ORF">TM448A05541_0003</name>
</gene>
<dbReference type="EMBL" id="MT142524">
    <property type="protein sequence ID" value="QJA84126.1"/>
    <property type="molecule type" value="Genomic_DNA"/>
</dbReference>
<dbReference type="InterPro" id="IPR036390">
    <property type="entry name" value="WH_DNA-bd_sf"/>
</dbReference>
<evidence type="ECO:0000313" key="3">
    <source>
        <dbReference type="EMBL" id="QJA84126.1"/>
    </source>
</evidence>
<name>A0A6H2A4L0_9ZZZZ</name>
<organism evidence="1">
    <name type="scientific">viral metagenome</name>
    <dbReference type="NCBI Taxonomy" id="1070528"/>
    <lineage>
        <taxon>unclassified sequences</taxon>
        <taxon>metagenomes</taxon>
        <taxon>organismal metagenomes</taxon>
    </lineage>
</organism>
<dbReference type="SUPFAM" id="SSF46785">
    <property type="entry name" value="Winged helix' DNA-binding domain"/>
    <property type="match status" value="1"/>
</dbReference>